<feature type="transmembrane region" description="Helical" evidence="6">
    <location>
        <begin position="412"/>
        <end position="436"/>
    </location>
</feature>
<dbReference type="GO" id="GO:0015175">
    <property type="term" value="F:neutral L-amino acid transmembrane transporter activity"/>
    <property type="evidence" value="ECO:0007669"/>
    <property type="project" value="TreeGrafter"/>
</dbReference>
<proteinExistence type="inferred from homology"/>
<keyword evidence="5 6" id="KW-0472">Membrane</keyword>
<feature type="transmembrane region" description="Helical" evidence="6">
    <location>
        <begin position="89"/>
        <end position="110"/>
    </location>
</feature>
<keyword evidence="3 6" id="KW-0812">Transmembrane</keyword>
<dbReference type="GO" id="GO:0005313">
    <property type="term" value="F:L-glutamate transmembrane transporter activity"/>
    <property type="evidence" value="ECO:0007669"/>
    <property type="project" value="TreeGrafter"/>
</dbReference>
<evidence type="ECO:0000256" key="1">
    <source>
        <dbReference type="ARBA" id="ARBA00004141"/>
    </source>
</evidence>
<dbReference type="InterPro" id="IPR050746">
    <property type="entry name" value="DAACS"/>
</dbReference>
<gene>
    <name evidence="11" type="primary">ORF156042</name>
    <name evidence="8" type="synonym">ORF156009</name>
    <name evidence="9" type="synonym">ORF156016</name>
    <name evidence="10" type="synonym">ORF156023</name>
</gene>
<organism evidence="11">
    <name type="scientific">Arion vulgaris</name>
    <dbReference type="NCBI Taxonomy" id="1028688"/>
    <lineage>
        <taxon>Eukaryota</taxon>
        <taxon>Metazoa</taxon>
        <taxon>Spiralia</taxon>
        <taxon>Lophotrochozoa</taxon>
        <taxon>Mollusca</taxon>
        <taxon>Gastropoda</taxon>
        <taxon>Heterobranchia</taxon>
        <taxon>Euthyneura</taxon>
        <taxon>Panpulmonata</taxon>
        <taxon>Eupulmonata</taxon>
        <taxon>Stylommatophora</taxon>
        <taxon>Helicina</taxon>
        <taxon>Arionoidea</taxon>
        <taxon>Arionidae</taxon>
        <taxon>Arion</taxon>
    </lineage>
</organism>
<dbReference type="PANTHER" id="PTHR11958">
    <property type="entry name" value="SODIUM/DICARBOXYLATE SYMPORTER-RELATED"/>
    <property type="match status" value="1"/>
</dbReference>
<evidence type="ECO:0000256" key="5">
    <source>
        <dbReference type="ARBA" id="ARBA00023136"/>
    </source>
</evidence>
<feature type="compositionally biased region" description="Polar residues" evidence="7">
    <location>
        <begin position="37"/>
        <end position="60"/>
    </location>
</feature>
<dbReference type="InterPro" id="IPR001991">
    <property type="entry name" value="Na-dicarboxylate_symporter"/>
</dbReference>
<feature type="transmembrane region" description="Helical" evidence="6">
    <location>
        <begin position="371"/>
        <end position="392"/>
    </location>
</feature>
<dbReference type="EMBL" id="HACG01039996">
    <property type="protein sequence ID" value="CEK86861.1"/>
    <property type="molecule type" value="Transcribed_RNA"/>
</dbReference>
<dbReference type="PANTHER" id="PTHR11958:SF63">
    <property type="entry name" value="AMINO ACID TRANSPORTER"/>
    <property type="match status" value="1"/>
</dbReference>
<dbReference type="PRINTS" id="PR00173">
    <property type="entry name" value="EDTRNSPORT"/>
</dbReference>
<dbReference type="GO" id="GO:0015501">
    <property type="term" value="F:glutamate:sodium symporter activity"/>
    <property type="evidence" value="ECO:0007669"/>
    <property type="project" value="TreeGrafter"/>
</dbReference>
<reference evidence="11" key="1">
    <citation type="submission" date="2014-12" db="EMBL/GenBank/DDBJ databases">
        <title>Insight into the proteome of Arion vulgaris.</title>
        <authorList>
            <person name="Aradska J."/>
            <person name="Bulat T."/>
            <person name="Smidak R."/>
            <person name="Sarate P."/>
            <person name="Gangsoo J."/>
            <person name="Sialana F."/>
            <person name="Bilban M."/>
            <person name="Lubec G."/>
        </authorList>
    </citation>
    <scope>NUCLEOTIDE SEQUENCE</scope>
    <source>
        <tissue evidence="11">Skin</tissue>
    </source>
</reference>
<feature type="region of interest" description="Disordered" evidence="7">
    <location>
        <begin position="1"/>
        <end position="74"/>
    </location>
</feature>
<evidence type="ECO:0000256" key="3">
    <source>
        <dbReference type="ARBA" id="ARBA00022692"/>
    </source>
</evidence>
<dbReference type="Gene3D" id="1.10.3860.10">
    <property type="entry name" value="Sodium:dicarboxylate symporter"/>
    <property type="match status" value="1"/>
</dbReference>
<comment type="subcellular location">
    <subcellularLocation>
        <location evidence="1 6">Membrane</location>
        <topology evidence="1 6">Multi-pass membrane protein</topology>
    </subcellularLocation>
</comment>
<evidence type="ECO:0000313" key="10">
    <source>
        <dbReference type="EMBL" id="CEK86861.1"/>
    </source>
</evidence>
<dbReference type="EMBL" id="HACG01039992">
    <property type="protein sequence ID" value="CEK86857.1"/>
    <property type="molecule type" value="Transcribed_RNA"/>
</dbReference>
<keyword evidence="2 6" id="KW-0813">Transport</keyword>
<keyword evidence="6" id="KW-0769">Symport</keyword>
<feature type="transmembrane region" description="Helical" evidence="6">
    <location>
        <begin position="443"/>
        <end position="462"/>
    </location>
</feature>
<dbReference type="GO" id="GO:0005886">
    <property type="term" value="C:plasma membrane"/>
    <property type="evidence" value="ECO:0007669"/>
    <property type="project" value="TreeGrafter"/>
</dbReference>
<dbReference type="SUPFAM" id="SSF118215">
    <property type="entry name" value="Proton glutamate symport protein"/>
    <property type="match status" value="1"/>
</dbReference>
<feature type="transmembrane region" description="Helical" evidence="6">
    <location>
        <begin position="160"/>
        <end position="184"/>
    </location>
</feature>
<evidence type="ECO:0000256" key="6">
    <source>
        <dbReference type="RuleBase" id="RU361216"/>
    </source>
</evidence>
<dbReference type="EMBL" id="HACG01039994">
    <property type="protein sequence ID" value="CEK86859.1"/>
    <property type="molecule type" value="Transcribed_RNA"/>
</dbReference>
<dbReference type="Pfam" id="PF00375">
    <property type="entry name" value="SDF"/>
    <property type="match status" value="1"/>
</dbReference>
<feature type="transmembrane region" description="Helical" evidence="6">
    <location>
        <begin position="300"/>
        <end position="321"/>
    </location>
</feature>
<evidence type="ECO:0000256" key="7">
    <source>
        <dbReference type="SAM" id="MobiDB-lite"/>
    </source>
</evidence>
<evidence type="ECO:0000313" key="9">
    <source>
        <dbReference type="EMBL" id="CEK86859.1"/>
    </source>
</evidence>
<comment type="similarity">
    <text evidence="6">Belongs to the dicarboxylate/amino acid:cation symporter (DAACS) (TC 2.A.23) family.</text>
</comment>
<feature type="transmembrane region" description="Helical" evidence="6">
    <location>
        <begin position="468"/>
        <end position="493"/>
    </location>
</feature>
<keyword evidence="4 6" id="KW-1133">Transmembrane helix</keyword>
<dbReference type="EMBL" id="HACG01040002">
    <property type="protein sequence ID" value="CEK86867.1"/>
    <property type="molecule type" value="Transcribed_RNA"/>
</dbReference>
<dbReference type="AlphaFoldDB" id="A0A0B7B1Y3"/>
<feature type="transmembrane region" description="Helical" evidence="6">
    <location>
        <begin position="130"/>
        <end position="148"/>
    </location>
</feature>
<evidence type="ECO:0000313" key="11">
    <source>
        <dbReference type="EMBL" id="CEK86867.1"/>
    </source>
</evidence>
<feature type="compositionally biased region" description="Basic and acidic residues" evidence="7">
    <location>
        <begin position="7"/>
        <end position="27"/>
    </location>
</feature>
<name>A0A0B7B1Y3_9EUPU</name>
<evidence type="ECO:0000313" key="8">
    <source>
        <dbReference type="EMBL" id="CEK86857.1"/>
    </source>
</evidence>
<protein>
    <recommendedName>
        <fullName evidence="6">Amino acid transporter</fullName>
    </recommendedName>
</protein>
<dbReference type="InterPro" id="IPR036458">
    <property type="entry name" value="Na:dicarbo_symporter_sf"/>
</dbReference>
<accession>A0A0B7B1Y3</accession>
<evidence type="ECO:0000256" key="2">
    <source>
        <dbReference type="ARBA" id="ARBA00022448"/>
    </source>
</evidence>
<feature type="transmembrane region" description="Helical" evidence="6">
    <location>
        <begin position="262"/>
        <end position="280"/>
    </location>
</feature>
<sequence length="560" mass="59968">MAQNQAHEQKMTLKEVHQNGDLSKPDLENGYLIIPYPQNNDLAKPNSQNGDPIIPDSQNGDLAKPDSQKGDAPATTKSKVVDFFKQNGLVLATLVGIVVGAGLGFGLRYANMNDHAMMWLGVPGELYLRSLKATIVPLVICMVITSAASLDAKTNGKVALVAMTSFFLTHIAAVVIAIILSQVFRPDVISGDGDDKGPQTAIQTQDVFADLLRNIFPDNIVGATITQTMTQYSTAQEGVSVNRTNNATIVGTVTTRSVGTTGGINILGLITICTALGIAAGKILSQDSEFLRFFKQSQDVVFVVIRWLFWTTPVGVTSLIAESVAGVDDIRNVFYNLGMLLATVIVGLTIHMFIVLPLILFVLIRKNPFTFLFRCVRPFFIAFAATATSVALPDMMTSCSRCGISKKISSFVIPMSVTLQADGSALYMAAGALFIARAAGQAMSFETMCVVGALTSVLAHAIPPVPSSSIVTLIIILTSVNVSIKGVALLFAVEWILDRYRSGVNAVSHIMVAAFTDAICSKVGMAVKESNDYISETENITIKTEVAKKNVTNEKKTSLT</sequence>
<feature type="transmembrane region" description="Helical" evidence="6">
    <location>
        <begin position="333"/>
        <end position="364"/>
    </location>
</feature>
<evidence type="ECO:0000256" key="4">
    <source>
        <dbReference type="ARBA" id="ARBA00022989"/>
    </source>
</evidence>